<evidence type="ECO:0000256" key="3">
    <source>
        <dbReference type="ARBA" id="ARBA00022989"/>
    </source>
</evidence>
<dbReference type="GO" id="GO:0016020">
    <property type="term" value="C:membrane"/>
    <property type="evidence" value="ECO:0007669"/>
    <property type="project" value="UniProtKB-SubCell"/>
</dbReference>
<keyword evidence="9" id="KW-1185">Reference proteome</keyword>
<dbReference type="GeneID" id="20241273"/>
<dbReference type="PANTHER" id="PTHR15549">
    <property type="entry name" value="PAIRED IMMUNOGLOBULIN-LIKE TYPE 2 RECEPTOR"/>
    <property type="match status" value="1"/>
</dbReference>
<dbReference type="KEGG" id="lgi:LOTGIDRAFT_169913"/>
<accession>V3ZER8</accession>
<evidence type="ECO:0000256" key="4">
    <source>
        <dbReference type="ARBA" id="ARBA00023136"/>
    </source>
</evidence>
<dbReference type="PANTHER" id="PTHR15549:SF26">
    <property type="entry name" value="AXIAL BUDDING PATTERN PROTEIN 2-RELATED"/>
    <property type="match status" value="1"/>
</dbReference>
<gene>
    <name evidence="8" type="ORF">LOTGIDRAFT_169913</name>
</gene>
<feature type="signal peptide" evidence="7">
    <location>
        <begin position="1"/>
        <end position="20"/>
    </location>
</feature>
<evidence type="ECO:0000256" key="2">
    <source>
        <dbReference type="ARBA" id="ARBA00022692"/>
    </source>
</evidence>
<comment type="subcellular location">
    <subcellularLocation>
        <location evidence="1">Membrane</location>
        <topology evidence="1">Single-pass membrane protein</topology>
    </subcellularLocation>
</comment>
<feature type="compositionally biased region" description="Basic and acidic residues" evidence="5">
    <location>
        <begin position="230"/>
        <end position="242"/>
    </location>
</feature>
<sequence>MWCNILLLFTFGNIIIQTNAVNMCTNASTVSLSVTLNLIKGTVDNGCNCSVNFQHTDKIKGSFKSRITFEVIKFSGCKYSLVIPYNKTESKASCFNNSTIFHDINKTDEIKLYLEPMSTYRNDTEFEVNITSNVTAVGGPLIRLSCFPPNSTMSTSESPSTTANKTSTPFSMETTNNTTISVIPTNLTTSSLNSKPDRTTDRSSSVSTNAQSTNASITPVSPVESTPNTKDSRKSNDEMKREDEHEALDIGVIGGVVGGVLILVILIIVIVVCIVRRKRKQNDDKKDYNRPTARGVDSDYAYINNGNNSSQDGVNIENEQNLRAEQTASSQMTDHGPIQMEIIDNELYVSSDDFADLKSRDDNITNQNPEISNSLGEMVITENDLYVSSDDLDHSPIQMEIIDNELYVSSDDFEDLNSRDDNITNQNPEILNGHVEMEVTENMRSVDSLNSPSNNDNAPIYAVINKKPKRPKSDSKGTSNDIPNNDQDTLL</sequence>
<keyword evidence="3 6" id="KW-1133">Transmembrane helix</keyword>
<evidence type="ECO:0008006" key="10">
    <source>
        <dbReference type="Google" id="ProtNLM"/>
    </source>
</evidence>
<dbReference type="EMBL" id="KB203855">
    <property type="protein sequence ID" value="ESO82592.1"/>
    <property type="molecule type" value="Genomic_DNA"/>
</dbReference>
<feature type="region of interest" description="Disordered" evidence="5">
    <location>
        <begin position="281"/>
        <end position="302"/>
    </location>
</feature>
<feature type="compositionally biased region" description="Polar residues" evidence="5">
    <location>
        <begin position="476"/>
        <end position="491"/>
    </location>
</feature>
<keyword evidence="7" id="KW-0732">Signal</keyword>
<dbReference type="RefSeq" id="XP_009066781.1">
    <property type="nucleotide sequence ID" value="XM_009068533.1"/>
</dbReference>
<feature type="compositionally biased region" description="Polar residues" evidence="5">
    <location>
        <begin position="444"/>
        <end position="457"/>
    </location>
</feature>
<evidence type="ECO:0000256" key="1">
    <source>
        <dbReference type="ARBA" id="ARBA00004167"/>
    </source>
</evidence>
<feature type="region of interest" description="Disordered" evidence="5">
    <location>
        <begin position="444"/>
        <end position="491"/>
    </location>
</feature>
<feature type="chain" id="PRO_5004715820" description="CUB domain-containing protein" evidence="7">
    <location>
        <begin position="21"/>
        <end position="491"/>
    </location>
</feature>
<evidence type="ECO:0000256" key="7">
    <source>
        <dbReference type="SAM" id="SignalP"/>
    </source>
</evidence>
<evidence type="ECO:0000256" key="6">
    <source>
        <dbReference type="SAM" id="Phobius"/>
    </source>
</evidence>
<feature type="transmembrane region" description="Helical" evidence="6">
    <location>
        <begin position="250"/>
        <end position="275"/>
    </location>
</feature>
<dbReference type="OMA" id="HANRVNI"/>
<feature type="compositionally biased region" description="Polar residues" evidence="5">
    <location>
        <begin position="209"/>
        <end position="229"/>
    </location>
</feature>
<keyword evidence="4 6" id="KW-0472">Membrane</keyword>
<dbReference type="AlphaFoldDB" id="V3ZER8"/>
<evidence type="ECO:0000313" key="8">
    <source>
        <dbReference type="EMBL" id="ESO82592.1"/>
    </source>
</evidence>
<dbReference type="HOGENOM" id="CLU_555857_0_0_1"/>
<name>V3ZER8_LOTGI</name>
<evidence type="ECO:0000313" key="9">
    <source>
        <dbReference type="Proteomes" id="UP000030746"/>
    </source>
</evidence>
<organism evidence="8 9">
    <name type="scientific">Lottia gigantea</name>
    <name type="common">Giant owl limpet</name>
    <dbReference type="NCBI Taxonomy" id="225164"/>
    <lineage>
        <taxon>Eukaryota</taxon>
        <taxon>Metazoa</taxon>
        <taxon>Spiralia</taxon>
        <taxon>Lophotrochozoa</taxon>
        <taxon>Mollusca</taxon>
        <taxon>Gastropoda</taxon>
        <taxon>Patellogastropoda</taxon>
        <taxon>Lottioidea</taxon>
        <taxon>Lottiidae</taxon>
        <taxon>Lottia</taxon>
    </lineage>
</organism>
<reference evidence="8 9" key="1">
    <citation type="journal article" date="2013" name="Nature">
        <title>Insights into bilaterian evolution from three spiralian genomes.</title>
        <authorList>
            <person name="Simakov O."/>
            <person name="Marletaz F."/>
            <person name="Cho S.J."/>
            <person name="Edsinger-Gonzales E."/>
            <person name="Havlak P."/>
            <person name="Hellsten U."/>
            <person name="Kuo D.H."/>
            <person name="Larsson T."/>
            <person name="Lv J."/>
            <person name="Arendt D."/>
            <person name="Savage R."/>
            <person name="Osoegawa K."/>
            <person name="de Jong P."/>
            <person name="Grimwood J."/>
            <person name="Chapman J.A."/>
            <person name="Shapiro H."/>
            <person name="Aerts A."/>
            <person name="Otillar R.P."/>
            <person name="Terry A.Y."/>
            <person name="Boore J.L."/>
            <person name="Grigoriev I.V."/>
            <person name="Lindberg D.R."/>
            <person name="Seaver E.C."/>
            <person name="Weisblat D.A."/>
            <person name="Putnam N.H."/>
            <person name="Rokhsar D.S."/>
        </authorList>
    </citation>
    <scope>NUCLEOTIDE SEQUENCE [LARGE SCALE GENOMIC DNA]</scope>
</reference>
<evidence type="ECO:0000256" key="5">
    <source>
        <dbReference type="SAM" id="MobiDB-lite"/>
    </source>
</evidence>
<dbReference type="CTD" id="20241273"/>
<dbReference type="InterPro" id="IPR051694">
    <property type="entry name" value="Immunoregulatory_rcpt-like"/>
</dbReference>
<dbReference type="GO" id="GO:0071944">
    <property type="term" value="C:cell periphery"/>
    <property type="evidence" value="ECO:0007669"/>
    <property type="project" value="UniProtKB-ARBA"/>
</dbReference>
<dbReference type="Proteomes" id="UP000030746">
    <property type="component" value="Unassembled WGS sequence"/>
</dbReference>
<feature type="compositionally biased region" description="Polar residues" evidence="5">
    <location>
        <begin position="163"/>
        <end position="194"/>
    </location>
</feature>
<protein>
    <recommendedName>
        <fullName evidence="10">CUB domain-containing protein</fullName>
    </recommendedName>
</protein>
<keyword evidence="2 6" id="KW-0812">Transmembrane</keyword>
<proteinExistence type="predicted"/>
<feature type="region of interest" description="Disordered" evidence="5">
    <location>
        <begin position="148"/>
        <end position="242"/>
    </location>
</feature>
<feature type="compositionally biased region" description="Low complexity" evidence="5">
    <location>
        <begin position="148"/>
        <end position="162"/>
    </location>
</feature>